<reference evidence="2" key="1">
    <citation type="submission" date="2024-06" db="EMBL/GenBank/DDBJ databases">
        <authorList>
            <person name="Ryan C."/>
        </authorList>
    </citation>
    <scope>NUCLEOTIDE SEQUENCE [LARGE SCALE GENOMIC DNA]</scope>
</reference>
<dbReference type="Pfam" id="PF13419">
    <property type="entry name" value="HAD_2"/>
    <property type="match status" value="1"/>
</dbReference>
<dbReference type="PANTHER" id="PTHR18901:SF40">
    <property type="entry name" value="(DL)-GLYCEROL-3-PHOSPHATASE 2"/>
    <property type="match status" value="1"/>
</dbReference>
<dbReference type="InterPro" id="IPR036412">
    <property type="entry name" value="HAD-like_sf"/>
</dbReference>
<dbReference type="PANTHER" id="PTHR18901">
    <property type="entry name" value="2-DEOXYGLUCOSE-6-PHOSPHATE PHOSPHATASE 2"/>
    <property type="match status" value="1"/>
</dbReference>
<evidence type="ECO:0000313" key="1">
    <source>
        <dbReference type="EMBL" id="CAL4997789.1"/>
    </source>
</evidence>
<evidence type="ECO:0000313" key="2">
    <source>
        <dbReference type="Proteomes" id="UP001497457"/>
    </source>
</evidence>
<dbReference type="SUPFAM" id="SSF56784">
    <property type="entry name" value="HAD-like"/>
    <property type="match status" value="1"/>
</dbReference>
<reference evidence="1 2" key="2">
    <citation type="submission" date="2024-10" db="EMBL/GenBank/DDBJ databases">
        <authorList>
            <person name="Ryan C."/>
        </authorList>
    </citation>
    <scope>NUCLEOTIDE SEQUENCE [LARGE SCALE GENOMIC DNA]</scope>
</reference>
<keyword evidence="2" id="KW-1185">Reference proteome</keyword>
<dbReference type="Gene3D" id="1.10.150.240">
    <property type="entry name" value="Putative phosphatase, domain 2"/>
    <property type="match status" value="1"/>
</dbReference>
<dbReference type="InterPro" id="IPR023198">
    <property type="entry name" value="PGP-like_dom2"/>
</dbReference>
<dbReference type="InterPro" id="IPR041492">
    <property type="entry name" value="HAD_2"/>
</dbReference>
<dbReference type="AlphaFoldDB" id="A0ABC9BC72"/>
<name>A0ABC9BC72_9POAL</name>
<protein>
    <submittedName>
        <fullName evidence="1">Uncharacterized protein</fullName>
    </submittedName>
</protein>
<dbReference type="GO" id="GO:0003824">
    <property type="term" value="F:catalytic activity"/>
    <property type="evidence" value="ECO:0007669"/>
    <property type="project" value="UniProtKB-ARBA"/>
</dbReference>
<dbReference type="EMBL" id="OZ075135">
    <property type="protein sequence ID" value="CAL4997789.1"/>
    <property type="molecule type" value="Genomic_DNA"/>
</dbReference>
<sequence length="167" mass="18120">MLSADAADAAPAAAPPPMAAISHVIFDMDGLLLDTEGFYTAVQEKILGRYGKVFDWSVKAKMMGKTTAESTRILFEECGLTGLLTPEQFLEEREIMLKELLPTCVPMPGVVCLIHHLHANGIPLAVATGHVVMVPDARLDVSHHKEADQVLSSLLDFNPSDWGLPPF</sequence>
<accession>A0ABC9BC72</accession>
<dbReference type="FunFam" id="1.10.150.240:FF:000001">
    <property type="entry name" value="Haloacid dehalogenase-like hydrolase domain"/>
    <property type="match status" value="1"/>
</dbReference>
<gene>
    <name evidence="1" type="ORF">URODEC1_LOCUS63551</name>
</gene>
<organism evidence="1 2">
    <name type="scientific">Urochloa decumbens</name>
    <dbReference type="NCBI Taxonomy" id="240449"/>
    <lineage>
        <taxon>Eukaryota</taxon>
        <taxon>Viridiplantae</taxon>
        <taxon>Streptophyta</taxon>
        <taxon>Embryophyta</taxon>
        <taxon>Tracheophyta</taxon>
        <taxon>Spermatophyta</taxon>
        <taxon>Magnoliopsida</taxon>
        <taxon>Liliopsida</taxon>
        <taxon>Poales</taxon>
        <taxon>Poaceae</taxon>
        <taxon>PACMAD clade</taxon>
        <taxon>Panicoideae</taxon>
        <taxon>Panicodae</taxon>
        <taxon>Paniceae</taxon>
        <taxon>Melinidinae</taxon>
        <taxon>Urochloa</taxon>
    </lineage>
</organism>
<dbReference type="Proteomes" id="UP001497457">
    <property type="component" value="Chromosome 25rd"/>
</dbReference>
<proteinExistence type="predicted"/>